<evidence type="ECO:0000256" key="2">
    <source>
        <dbReference type="SAM" id="Phobius"/>
    </source>
</evidence>
<dbReference type="Proteomes" id="UP001228636">
    <property type="component" value="Unassembled WGS sequence"/>
</dbReference>
<sequence>MQILNTTHKRKSAVITAVILVLIIFGILNYGMSYLDPPEEYGLAINFGTSEVGSGEPVEDTKKISAPEVVEEEVVEKEVVEEVVKETPQEVVKEDIITEETSKEVPVVEKVKEVVKEPVKKVVEKKVEVVKPVEKEVVKEIPKEKPKPSKATQDALNNLLNGNSSDGKPQGEGDDAKPGVKGKETGDPASSKYYGNTGSGDGGDYNLAGRKALSKPKVQPDCQEEGTVVVQIQVNKNGKVIFTKPGYKGSTNTAPCLLKAAKEAALRTTWNPDEKAPANQVGTIIYKFTLSK</sequence>
<gene>
    <name evidence="3" type="ORF">QWY81_06660</name>
</gene>
<dbReference type="SUPFAM" id="SSF74653">
    <property type="entry name" value="TolA/TonB C-terminal domain"/>
    <property type="match status" value="1"/>
</dbReference>
<evidence type="ECO:0000313" key="4">
    <source>
        <dbReference type="Proteomes" id="UP001228636"/>
    </source>
</evidence>
<protein>
    <submittedName>
        <fullName evidence="3">Energy transducer TonB</fullName>
    </submittedName>
</protein>
<feature type="compositionally biased region" description="Basic and acidic residues" evidence="1">
    <location>
        <begin position="169"/>
        <end position="186"/>
    </location>
</feature>
<accession>A0AAJ1VG19</accession>
<keyword evidence="2" id="KW-0472">Membrane</keyword>
<feature type="transmembrane region" description="Helical" evidence="2">
    <location>
        <begin position="12"/>
        <end position="32"/>
    </location>
</feature>
<dbReference type="EMBL" id="JAUFQH010000005">
    <property type="protein sequence ID" value="MDN3619136.1"/>
    <property type="molecule type" value="Genomic_DNA"/>
</dbReference>
<proteinExistence type="predicted"/>
<keyword evidence="2" id="KW-1133">Transmembrane helix</keyword>
<organism evidence="3 4">
    <name type="scientific">Polaribacter sejongensis</name>
    <dbReference type="NCBI Taxonomy" id="985043"/>
    <lineage>
        <taxon>Bacteria</taxon>
        <taxon>Pseudomonadati</taxon>
        <taxon>Bacteroidota</taxon>
        <taxon>Flavobacteriia</taxon>
        <taxon>Flavobacteriales</taxon>
        <taxon>Flavobacteriaceae</taxon>
    </lineage>
</organism>
<feature type="region of interest" description="Disordered" evidence="1">
    <location>
        <begin position="141"/>
        <end position="219"/>
    </location>
</feature>
<evidence type="ECO:0000256" key="1">
    <source>
        <dbReference type="SAM" id="MobiDB-lite"/>
    </source>
</evidence>
<comment type="caution">
    <text evidence="3">The sequence shown here is derived from an EMBL/GenBank/DDBJ whole genome shotgun (WGS) entry which is preliminary data.</text>
</comment>
<keyword evidence="2" id="KW-0812">Transmembrane</keyword>
<dbReference type="RefSeq" id="WP_261973979.1">
    <property type="nucleotide sequence ID" value="NZ_CP103460.1"/>
</dbReference>
<name>A0AAJ1VG19_9FLAO</name>
<dbReference type="AlphaFoldDB" id="A0AAJ1VG19"/>
<evidence type="ECO:0000313" key="3">
    <source>
        <dbReference type="EMBL" id="MDN3619136.1"/>
    </source>
</evidence>
<reference evidence="3 4" key="1">
    <citation type="journal article" date="2014" name="Int. J. Syst. Evol. Microbiol.">
        <title>Complete genome sequence of Corynebacterium casei LMG S-19264T (=DSM 44701T), isolated from a smear-ripened cheese.</title>
        <authorList>
            <consortium name="US DOE Joint Genome Institute (JGI-PGF)"/>
            <person name="Walter F."/>
            <person name="Albersmeier A."/>
            <person name="Kalinowski J."/>
            <person name="Ruckert C."/>
        </authorList>
    </citation>
    <scope>NUCLEOTIDE SEQUENCE [LARGE SCALE GENOMIC DNA]</scope>
    <source>
        <strain evidence="3 4">CECT 8670</strain>
    </source>
</reference>